<keyword evidence="1" id="KW-0472">Membrane</keyword>
<keyword evidence="1" id="KW-0812">Transmembrane</keyword>
<dbReference type="EMBL" id="WNWW01000246">
    <property type="protein sequence ID" value="KAF3427820.1"/>
    <property type="molecule type" value="Genomic_DNA"/>
</dbReference>
<keyword evidence="1" id="KW-1133">Transmembrane helix</keyword>
<protein>
    <submittedName>
        <fullName evidence="2">Uncharacterized protein</fullName>
    </submittedName>
</protein>
<evidence type="ECO:0000313" key="3">
    <source>
        <dbReference type="Proteomes" id="UP000655588"/>
    </source>
</evidence>
<dbReference type="AlphaFoldDB" id="A0A833SAE0"/>
<comment type="caution">
    <text evidence="2">The sequence shown here is derived from an EMBL/GenBank/DDBJ whole genome shotgun (WGS) entry which is preliminary data.</text>
</comment>
<gene>
    <name evidence="2" type="ORF">E2986_05799</name>
</gene>
<evidence type="ECO:0000313" key="2">
    <source>
        <dbReference type="EMBL" id="KAF3427820.1"/>
    </source>
</evidence>
<dbReference type="Proteomes" id="UP000655588">
    <property type="component" value="Unassembled WGS sequence"/>
</dbReference>
<accession>A0A833SAE0</accession>
<sequence>MCNRSLRETSASKPADVLCDSGNPTRWKKQESFDMRGLGVNEWIDLDDDDDNEMIMIIMMMMAVMSMMMIMIMIIMMMMMMMMKRKITCYIDIHVFLKKMEYHAMYVRLRKLLTRQNNFNSLPIVKTTPSAGAGGQERRVSMRLHRRDAAAGEMQPKTNDTIPTSYCIRLWSLVMVRNQLAGASG</sequence>
<proteinExistence type="predicted"/>
<reference evidence="2" key="1">
    <citation type="submission" date="2019-11" db="EMBL/GenBank/DDBJ databases">
        <title>The nuclear and mitochondrial genomes of Frieseomelitta varia - a highly eusocial stingless bee (Meliponini) with a permanently sterile worker caste.</title>
        <authorList>
            <person name="Freitas F.C.P."/>
            <person name="Lourenco A.P."/>
            <person name="Nunes F.M.F."/>
            <person name="Paschoal A.R."/>
            <person name="Abreu F.C.P."/>
            <person name="Barbin F.O."/>
            <person name="Bataglia L."/>
            <person name="Cardoso-Junior C.A.M."/>
            <person name="Cervoni M.S."/>
            <person name="Silva S.R."/>
            <person name="Dalarmi F."/>
            <person name="Del Lama M.A."/>
            <person name="Depintor T.S."/>
            <person name="Ferreira K.M."/>
            <person name="Goria P.S."/>
            <person name="Jaskot M.C."/>
            <person name="Lago D.C."/>
            <person name="Luna-Lucena D."/>
            <person name="Moda L.M."/>
            <person name="Nascimento L."/>
            <person name="Pedrino M."/>
            <person name="Rabico F.O."/>
            <person name="Sanches F.C."/>
            <person name="Santos D.E."/>
            <person name="Santos C.G."/>
            <person name="Vieira J."/>
            <person name="Lopes T.F."/>
            <person name="Barchuk A.R."/>
            <person name="Hartfelder K."/>
            <person name="Simoes Z.L.P."/>
            <person name="Bitondi M.M.G."/>
            <person name="Pinheiro D.G."/>
        </authorList>
    </citation>
    <scope>NUCLEOTIDE SEQUENCE</scope>
    <source>
        <strain evidence="2">USP_RPSP 00005682</strain>
        <tissue evidence="2">Whole individual</tissue>
    </source>
</reference>
<evidence type="ECO:0000256" key="1">
    <source>
        <dbReference type="SAM" id="Phobius"/>
    </source>
</evidence>
<name>A0A833SAE0_9HYME</name>
<keyword evidence="3" id="KW-1185">Reference proteome</keyword>
<feature type="transmembrane region" description="Helical" evidence="1">
    <location>
        <begin position="54"/>
        <end position="76"/>
    </location>
</feature>
<organism evidence="2 3">
    <name type="scientific">Frieseomelitta varia</name>
    <dbReference type="NCBI Taxonomy" id="561572"/>
    <lineage>
        <taxon>Eukaryota</taxon>
        <taxon>Metazoa</taxon>
        <taxon>Ecdysozoa</taxon>
        <taxon>Arthropoda</taxon>
        <taxon>Hexapoda</taxon>
        <taxon>Insecta</taxon>
        <taxon>Pterygota</taxon>
        <taxon>Neoptera</taxon>
        <taxon>Endopterygota</taxon>
        <taxon>Hymenoptera</taxon>
        <taxon>Apocrita</taxon>
        <taxon>Aculeata</taxon>
        <taxon>Apoidea</taxon>
        <taxon>Anthophila</taxon>
        <taxon>Apidae</taxon>
        <taxon>Frieseomelitta</taxon>
    </lineage>
</organism>